<name>A0A0V1BFH8_TRISP</name>
<evidence type="ECO:0000313" key="2">
    <source>
        <dbReference type="EMBL" id="KRY35721.1"/>
    </source>
</evidence>
<dbReference type="OrthoDB" id="5920057at2759"/>
<keyword evidence="3" id="KW-1185">Reference proteome</keyword>
<evidence type="ECO:0000256" key="1">
    <source>
        <dbReference type="SAM" id="Phobius"/>
    </source>
</evidence>
<dbReference type="Proteomes" id="UP000054776">
    <property type="component" value="Unassembled WGS sequence"/>
</dbReference>
<comment type="caution">
    <text evidence="2">The sequence shown here is derived from an EMBL/GenBank/DDBJ whole genome shotgun (WGS) entry which is preliminary data.</text>
</comment>
<feature type="transmembrane region" description="Helical" evidence="1">
    <location>
        <begin position="12"/>
        <end position="34"/>
    </location>
</feature>
<evidence type="ECO:0000313" key="3">
    <source>
        <dbReference type="Proteomes" id="UP000054776"/>
    </source>
</evidence>
<keyword evidence="1" id="KW-0812">Transmembrane</keyword>
<proteinExistence type="predicted"/>
<gene>
    <name evidence="2" type="ORF">T01_5441</name>
</gene>
<reference evidence="2 3" key="1">
    <citation type="submission" date="2015-01" db="EMBL/GenBank/DDBJ databases">
        <title>Evolution of Trichinella species and genotypes.</title>
        <authorList>
            <person name="Korhonen P.K."/>
            <person name="Edoardo P."/>
            <person name="Giuseppe L.R."/>
            <person name="Gasser R.B."/>
        </authorList>
    </citation>
    <scope>NUCLEOTIDE SEQUENCE [LARGE SCALE GENOMIC DNA]</scope>
    <source>
        <strain evidence="2">ISS3</strain>
    </source>
</reference>
<protein>
    <submittedName>
        <fullName evidence="2">Uncharacterized protein</fullName>
    </submittedName>
</protein>
<sequence>MKSFWLIRGELHAAFAIAIFFGLKCAKLCVIFGFLRLQRLYPVLSSESWMAIALPRLRKTDKKISSRQHRNLSNLCSGSQQFANYSSLFIWNAIMLRKSNSLSIDPKL</sequence>
<dbReference type="EMBL" id="JYDH01000050">
    <property type="protein sequence ID" value="KRY35721.1"/>
    <property type="molecule type" value="Genomic_DNA"/>
</dbReference>
<dbReference type="AlphaFoldDB" id="A0A0V1BFH8"/>
<organism evidence="2 3">
    <name type="scientific">Trichinella spiralis</name>
    <name type="common">Trichina worm</name>
    <dbReference type="NCBI Taxonomy" id="6334"/>
    <lineage>
        <taxon>Eukaryota</taxon>
        <taxon>Metazoa</taxon>
        <taxon>Ecdysozoa</taxon>
        <taxon>Nematoda</taxon>
        <taxon>Enoplea</taxon>
        <taxon>Dorylaimia</taxon>
        <taxon>Trichinellida</taxon>
        <taxon>Trichinellidae</taxon>
        <taxon>Trichinella</taxon>
    </lineage>
</organism>
<keyword evidence="1" id="KW-0472">Membrane</keyword>
<dbReference type="InParanoid" id="A0A0V1BFH8"/>
<keyword evidence="1" id="KW-1133">Transmembrane helix</keyword>
<accession>A0A0V1BFH8</accession>